<dbReference type="SUPFAM" id="SSF53254">
    <property type="entry name" value="Phosphoglycerate mutase-like"/>
    <property type="match status" value="1"/>
</dbReference>
<keyword evidence="2" id="KW-0378">Hydrolase</keyword>
<evidence type="ECO:0000313" key="3">
    <source>
        <dbReference type="EMBL" id="KXN68239.1"/>
    </source>
</evidence>
<dbReference type="OrthoDB" id="10257284at2759"/>
<proteinExistence type="inferred from homology"/>
<dbReference type="STRING" id="796925.A0A137P053"/>
<gene>
    <name evidence="3" type="ORF">CONCODRAFT_79840</name>
</gene>
<accession>A0A137P053</accession>
<dbReference type="Pfam" id="PF00328">
    <property type="entry name" value="His_Phos_2"/>
    <property type="match status" value="1"/>
</dbReference>
<dbReference type="GO" id="GO:0016791">
    <property type="term" value="F:phosphatase activity"/>
    <property type="evidence" value="ECO:0007669"/>
    <property type="project" value="TreeGrafter"/>
</dbReference>
<dbReference type="AlphaFoldDB" id="A0A137P053"/>
<evidence type="ECO:0000313" key="4">
    <source>
        <dbReference type="Proteomes" id="UP000070444"/>
    </source>
</evidence>
<dbReference type="PANTHER" id="PTHR11567:SF110">
    <property type="entry name" value="2-PHOSPHOXYLOSE PHOSPHATASE 1"/>
    <property type="match status" value="1"/>
</dbReference>
<comment type="similarity">
    <text evidence="1">Belongs to the histidine acid phosphatase family.</text>
</comment>
<dbReference type="Proteomes" id="UP000070444">
    <property type="component" value="Unassembled WGS sequence"/>
</dbReference>
<dbReference type="InterPro" id="IPR029033">
    <property type="entry name" value="His_PPase_superfam"/>
</dbReference>
<dbReference type="InterPro" id="IPR050645">
    <property type="entry name" value="Histidine_acid_phosphatase"/>
</dbReference>
<keyword evidence="4" id="KW-1185">Reference proteome</keyword>
<dbReference type="PROSITE" id="PS00616">
    <property type="entry name" value="HIS_ACID_PHOSPHAT_1"/>
    <property type="match status" value="1"/>
</dbReference>
<evidence type="ECO:0000256" key="1">
    <source>
        <dbReference type="ARBA" id="ARBA00005375"/>
    </source>
</evidence>
<dbReference type="PANTHER" id="PTHR11567">
    <property type="entry name" value="ACID PHOSPHATASE-RELATED"/>
    <property type="match status" value="1"/>
</dbReference>
<sequence>MIKFIVFSLLLILAFLLTVFHLLRPQYAFKDELELNIHTSVGNKNKLEKRLKKLWKSLPKEDNLVNYSYCEAESPSRADYKNLRGEGYELSSIYLMTRHGARTPGHFLPPGLENDRWYCPSDEEEITMRDFPSAKLVKKYGIECNPSKEPCYAQPYKNKGQLTGKGMRQLADLGHNLFHIYSEDLNFIPKDWEQAKDIIQVRSTDFWRTFQSAQSLMTGYFSASMNQKSSPLIINSVTKELESILISEPNCPTIRQRNAKLFSTKEYKKFLKKVDPIREAFSQVLDTPFLEDNPLFLEKIVDIFQSRECHQKAQICFKDFFNCVKPEWNELAMAYANQELRILLRDSLKEFPNYGLIRSGGFLMEVKRNILFQVANSLNDFSFIDIEHEHFKDQLESLKRIKWYYYSGHDTSIGPVLGALGAEDMRWPPFRSNFIIELWKPNIYTNSNPNFKDFKVNFIYNGSPLKMKWCSSGYCNLDDFLNYLDNNLNLIIGWERYLKDLNKKKLFDLDELCWSSKIVN</sequence>
<name>A0A137P053_CONC2</name>
<dbReference type="EMBL" id="KQ964587">
    <property type="protein sequence ID" value="KXN68239.1"/>
    <property type="molecule type" value="Genomic_DNA"/>
</dbReference>
<reference evidence="3 4" key="1">
    <citation type="journal article" date="2015" name="Genome Biol. Evol.">
        <title>Phylogenomic analyses indicate that early fungi evolved digesting cell walls of algal ancestors of land plants.</title>
        <authorList>
            <person name="Chang Y."/>
            <person name="Wang S."/>
            <person name="Sekimoto S."/>
            <person name="Aerts A.L."/>
            <person name="Choi C."/>
            <person name="Clum A."/>
            <person name="LaButti K.M."/>
            <person name="Lindquist E.A."/>
            <person name="Yee Ngan C."/>
            <person name="Ohm R.A."/>
            <person name="Salamov A.A."/>
            <person name="Grigoriev I.V."/>
            <person name="Spatafora J.W."/>
            <person name="Berbee M.L."/>
        </authorList>
    </citation>
    <scope>NUCLEOTIDE SEQUENCE [LARGE SCALE GENOMIC DNA]</scope>
    <source>
        <strain evidence="3 4">NRRL 28638</strain>
    </source>
</reference>
<dbReference type="InterPro" id="IPR000560">
    <property type="entry name" value="His_Pase_clade-2"/>
</dbReference>
<evidence type="ECO:0000256" key="2">
    <source>
        <dbReference type="ARBA" id="ARBA00022801"/>
    </source>
</evidence>
<protein>
    <submittedName>
        <fullName evidence="3">Phosphoglycerate mutase-like protein</fullName>
    </submittedName>
</protein>
<dbReference type="CDD" id="cd07061">
    <property type="entry name" value="HP_HAP_like"/>
    <property type="match status" value="1"/>
</dbReference>
<organism evidence="3 4">
    <name type="scientific">Conidiobolus coronatus (strain ATCC 28846 / CBS 209.66 / NRRL 28638)</name>
    <name type="common">Delacroixia coronata</name>
    <dbReference type="NCBI Taxonomy" id="796925"/>
    <lineage>
        <taxon>Eukaryota</taxon>
        <taxon>Fungi</taxon>
        <taxon>Fungi incertae sedis</taxon>
        <taxon>Zoopagomycota</taxon>
        <taxon>Entomophthoromycotina</taxon>
        <taxon>Entomophthoromycetes</taxon>
        <taxon>Entomophthorales</taxon>
        <taxon>Ancylistaceae</taxon>
        <taxon>Conidiobolus</taxon>
    </lineage>
</organism>
<dbReference type="InterPro" id="IPR033379">
    <property type="entry name" value="Acid_Pase_AS"/>
</dbReference>
<dbReference type="Gene3D" id="3.40.50.1240">
    <property type="entry name" value="Phosphoglycerate mutase-like"/>
    <property type="match status" value="1"/>
</dbReference>